<gene>
    <name evidence="3" type="ORF">GTP77_02200</name>
</gene>
<proteinExistence type="predicted"/>
<evidence type="ECO:0000259" key="2">
    <source>
        <dbReference type="PROSITE" id="PS51766"/>
    </source>
</evidence>
<dbReference type="Pfam" id="PF00149">
    <property type="entry name" value="Metallophos"/>
    <property type="match status" value="1"/>
</dbReference>
<dbReference type="GO" id="GO:0004553">
    <property type="term" value="F:hydrolase activity, hydrolyzing O-glycosyl compounds"/>
    <property type="evidence" value="ECO:0007669"/>
    <property type="project" value="InterPro"/>
</dbReference>
<dbReference type="InterPro" id="IPR002105">
    <property type="entry name" value="Dockerin_1_rpt"/>
</dbReference>
<dbReference type="Gene3D" id="3.60.21.10">
    <property type="match status" value="1"/>
</dbReference>
<protein>
    <submittedName>
        <fullName evidence="3">Metallophosphoesterase</fullName>
    </submittedName>
</protein>
<accession>A0A7X4H8Z6</accession>
<dbReference type="Gene3D" id="1.10.1330.10">
    <property type="entry name" value="Dockerin domain"/>
    <property type="match status" value="1"/>
</dbReference>
<evidence type="ECO:0000313" key="4">
    <source>
        <dbReference type="Proteomes" id="UP000450676"/>
    </source>
</evidence>
<evidence type="ECO:0000256" key="1">
    <source>
        <dbReference type="SAM" id="SignalP"/>
    </source>
</evidence>
<name>A0A7X4H8Z6_9BURK</name>
<dbReference type="PANTHER" id="PTHR43143:SF6">
    <property type="entry name" value="BLL3016 PROTEIN"/>
    <property type="match status" value="1"/>
</dbReference>
<dbReference type="SUPFAM" id="SSF63446">
    <property type="entry name" value="Type I dockerin domain"/>
    <property type="match status" value="1"/>
</dbReference>
<dbReference type="PANTHER" id="PTHR43143">
    <property type="entry name" value="METALLOPHOSPHOESTERASE, CALCINEURIN SUPERFAMILY"/>
    <property type="match status" value="1"/>
</dbReference>
<feature type="signal peptide" evidence="1">
    <location>
        <begin position="1"/>
        <end position="26"/>
    </location>
</feature>
<dbReference type="InterPro" id="IPR036439">
    <property type="entry name" value="Dockerin_dom_sf"/>
</dbReference>
<sequence>MQTPFKLKHHLLLAAMGMAAAALAHAEPFKFGVMADTQWTSNDAGNNPNTVALGIINQILPKFVEQQVKFVVQVGDLTDNGSTGGLDTWNVAAQTLYNNRIGFYPVRGNHEPSAAAAARFKTNFPQTQGQGSNVAGAINHASPATPVGLTGLTYSFDYGNTRFIAVDQYTRTSGSTPAVNSAALDQLGWIGQQLDGKPADSHGFVFAHKELIGQNHTDVLTGADPAANAAQRNVLIGAMARNKVRYFLGGHDHMHHRSIVKSPDGTATVQNIIHSSDSYKFYVPSVPSKDQAYNAANRQEMPIAQELFSIGYYIFTVDGPRLTVDHYASDNGCGGSLGAGRDCDLTRTPALTFFKRESYGYSLNGKEFILQPGASFASIADAAPAGGNWGGTRMAILDGANAVSTTLYDGRVAIQDVNTGWSSRADIDANGAAKLKSDALTLWGMENAIGSEEADVFTLSLSYDASARGPLALVARPFNGSAWEPVAARNLGGSAKYVVGPWKAGYALGTYGVDPATRTAWAVVNRGGEFAVAQTISGDLNGDGVVDSRDVALLTQKVNRDASELPAADLDNDGKITALDARKLASICNNANCAIAN</sequence>
<dbReference type="InterPro" id="IPR016134">
    <property type="entry name" value="Dockerin_dom"/>
</dbReference>
<feature type="chain" id="PRO_5030904859" evidence="1">
    <location>
        <begin position="27"/>
        <end position="597"/>
    </location>
</feature>
<feature type="domain" description="Dockerin" evidence="2">
    <location>
        <begin position="533"/>
        <end position="597"/>
    </location>
</feature>
<keyword evidence="4" id="KW-1185">Reference proteome</keyword>
<keyword evidence="1" id="KW-0732">Signal</keyword>
<dbReference type="RefSeq" id="WP_161070535.1">
    <property type="nucleotide sequence ID" value="NZ_WWCU01000002.1"/>
</dbReference>
<dbReference type="PROSITE" id="PS51766">
    <property type="entry name" value="DOCKERIN"/>
    <property type="match status" value="1"/>
</dbReference>
<dbReference type="EMBL" id="WWCU01000002">
    <property type="protein sequence ID" value="MYN06142.1"/>
    <property type="molecule type" value="Genomic_DNA"/>
</dbReference>
<dbReference type="Proteomes" id="UP000450676">
    <property type="component" value="Unassembled WGS sequence"/>
</dbReference>
<comment type="caution">
    <text evidence="3">The sequence shown here is derived from an EMBL/GenBank/DDBJ whole genome shotgun (WGS) entry which is preliminary data.</text>
</comment>
<reference evidence="3 4" key="1">
    <citation type="submission" date="2019-12" db="EMBL/GenBank/DDBJ databases">
        <title>Novel species isolated from a subtropical stream in China.</title>
        <authorList>
            <person name="Lu H."/>
        </authorList>
    </citation>
    <scope>NUCLEOTIDE SEQUENCE [LARGE SCALE GENOMIC DNA]</scope>
    <source>
        <strain evidence="3 4">FT127W</strain>
    </source>
</reference>
<dbReference type="CDD" id="cd14256">
    <property type="entry name" value="Dockerin_I"/>
    <property type="match status" value="1"/>
</dbReference>
<dbReference type="GO" id="GO:0000272">
    <property type="term" value="P:polysaccharide catabolic process"/>
    <property type="evidence" value="ECO:0007669"/>
    <property type="project" value="InterPro"/>
</dbReference>
<dbReference type="InterPro" id="IPR051918">
    <property type="entry name" value="STPP_CPPED1"/>
</dbReference>
<organism evidence="3 4">
    <name type="scientific">Pseudoduganella aquatica</name>
    <dbReference type="NCBI Taxonomy" id="2660641"/>
    <lineage>
        <taxon>Bacteria</taxon>
        <taxon>Pseudomonadati</taxon>
        <taxon>Pseudomonadota</taxon>
        <taxon>Betaproteobacteria</taxon>
        <taxon>Burkholderiales</taxon>
        <taxon>Oxalobacteraceae</taxon>
        <taxon>Telluria group</taxon>
        <taxon>Pseudoduganella</taxon>
    </lineage>
</organism>
<dbReference type="AlphaFoldDB" id="A0A7X4H8Z6"/>
<dbReference type="InterPro" id="IPR029052">
    <property type="entry name" value="Metallo-depent_PP-like"/>
</dbReference>
<dbReference type="InterPro" id="IPR004843">
    <property type="entry name" value="Calcineurin-like_PHP"/>
</dbReference>
<dbReference type="InterPro" id="IPR018247">
    <property type="entry name" value="EF_Hand_1_Ca_BS"/>
</dbReference>
<dbReference type="PROSITE" id="PS00018">
    <property type="entry name" value="EF_HAND_1"/>
    <property type="match status" value="1"/>
</dbReference>
<evidence type="ECO:0000313" key="3">
    <source>
        <dbReference type="EMBL" id="MYN06142.1"/>
    </source>
</evidence>
<dbReference type="SUPFAM" id="SSF56300">
    <property type="entry name" value="Metallo-dependent phosphatases"/>
    <property type="match status" value="1"/>
</dbReference>
<dbReference type="Pfam" id="PF00404">
    <property type="entry name" value="Dockerin_1"/>
    <property type="match status" value="1"/>
</dbReference>